<dbReference type="GO" id="GO:0008270">
    <property type="term" value="F:zinc ion binding"/>
    <property type="evidence" value="ECO:0007669"/>
    <property type="project" value="InterPro"/>
</dbReference>
<comment type="caution">
    <text evidence="3">The sequence shown here is derived from an EMBL/GenBank/DDBJ whole genome shotgun (WGS) entry which is preliminary data.</text>
</comment>
<organism evidence="3 4">
    <name type="scientific">Candidatus Viridilinea halotolerans</name>
    <dbReference type="NCBI Taxonomy" id="2491704"/>
    <lineage>
        <taxon>Bacteria</taxon>
        <taxon>Bacillati</taxon>
        <taxon>Chloroflexota</taxon>
        <taxon>Chloroflexia</taxon>
        <taxon>Chloroflexales</taxon>
        <taxon>Chloroflexineae</taxon>
        <taxon>Oscillochloridaceae</taxon>
        <taxon>Candidatus Viridilinea</taxon>
    </lineage>
</organism>
<feature type="binding site" evidence="1">
    <location>
        <position position="378"/>
    </location>
    <ligand>
        <name>Zn(2+)</name>
        <dbReference type="ChEBI" id="CHEBI:29105"/>
        <note>catalytic</note>
    </ligand>
</feature>
<reference evidence="3 4" key="1">
    <citation type="submission" date="2018-12" db="EMBL/GenBank/DDBJ databases">
        <title>Genome Sequence of Candidatus Viridilinea halotolerans isolated from saline sulfide-rich spring.</title>
        <authorList>
            <person name="Grouzdev D.S."/>
            <person name="Burganskaya E.I."/>
            <person name="Krutkina M.S."/>
            <person name="Sukhacheva M.V."/>
            <person name="Gorlenko V.M."/>
        </authorList>
    </citation>
    <scope>NUCLEOTIDE SEQUENCE [LARGE SCALE GENOMIC DNA]</scope>
    <source>
        <strain evidence="3">Chok-6</strain>
    </source>
</reference>
<feature type="binding site" evidence="1">
    <location>
        <position position="401"/>
    </location>
    <ligand>
        <name>Zn(2+)</name>
        <dbReference type="ChEBI" id="CHEBI:29105"/>
        <note>catalytic</note>
    </ligand>
</feature>
<gene>
    <name evidence="3" type="ORF">EI684_05805</name>
</gene>
<feature type="non-terminal residue" evidence="3">
    <location>
        <position position="448"/>
    </location>
</feature>
<evidence type="ECO:0000313" key="4">
    <source>
        <dbReference type="Proteomes" id="UP000280307"/>
    </source>
</evidence>
<dbReference type="InterPro" id="IPR034015">
    <property type="entry name" value="M1_LTA4H"/>
</dbReference>
<name>A0A426U4X7_9CHLR</name>
<proteinExistence type="predicted"/>
<comment type="cofactor">
    <cofactor evidence="1">
        <name>Zn(2+)</name>
        <dbReference type="ChEBI" id="CHEBI:29105"/>
    </cofactor>
    <text evidence="1">Binds 1 zinc ion per subunit.</text>
</comment>
<dbReference type="InterPro" id="IPR014782">
    <property type="entry name" value="Peptidase_M1_dom"/>
</dbReference>
<dbReference type="EMBL" id="RSAS01000222">
    <property type="protein sequence ID" value="RRR74987.1"/>
    <property type="molecule type" value="Genomic_DNA"/>
</dbReference>
<evidence type="ECO:0000259" key="2">
    <source>
        <dbReference type="Pfam" id="PF01433"/>
    </source>
</evidence>
<dbReference type="Gene3D" id="1.10.390.10">
    <property type="entry name" value="Neutral Protease Domain 2"/>
    <property type="match status" value="1"/>
</dbReference>
<sequence>MLGGFLLGLQKRTERIPENMDTKKKTMLRPLTLLFCSLLLLVILSNYGAAAAQAPPPQPPPLPAEFGAQAAAMLPAFVDDVAQPEMWDRYSISAVLQPETQRLHGQMRLLVTNRSADQIERLYFWLYPNHRDFGGRLDVTAARVAGVPVASGTEQGDTLFWLALPRPLAPGVTTIVELSFTARTPRNASSRTFGAFNQEAGLWSLANFYPVLARYFLDSGWDRRILSSRGDFAVTATALYDVTIDVPASWQLVTTGVQVANAPVAEGWRRERFVSGPQREFYLGATQGIEQVSSRVDGVRVVSHYQPGNAAAGRRALQWAEESLRQFNQRFGPYPLAEVEVVQGAMTTFLGMEYPGVVLIEQDLYWSSGRGLETTVVHEVAHQWWYSLVGNDAQGEAWIDEGLASYAQVLYYEALGQPELVRAELDAFRALYRQARDRGNDRPLATPP</sequence>
<accession>A0A426U4X7</accession>
<dbReference type="CDD" id="cd09604">
    <property type="entry name" value="M1_APN_like"/>
    <property type="match status" value="1"/>
</dbReference>
<dbReference type="Pfam" id="PF01433">
    <property type="entry name" value="Peptidase_M1"/>
    <property type="match status" value="1"/>
</dbReference>
<feature type="binding site" evidence="1">
    <location>
        <position position="382"/>
    </location>
    <ligand>
        <name>Zn(2+)</name>
        <dbReference type="ChEBI" id="CHEBI:29105"/>
        <note>catalytic</note>
    </ligand>
</feature>
<dbReference type="GO" id="GO:0008237">
    <property type="term" value="F:metallopeptidase activity"/>
    <property type="evidence" value="ECO:0007669"/>
    <property type="project" value="InterPro"/>
</dbReference>
<evidence type="ECO:0000256" key="1">
    <source>
        <dbReference type="PIRSR" id="PIRSR634015-3"/>
    </source>
</evidence>
<dbReference type="PANTHER" id="PTHR45726:SF3">
    <property type="entry name" value="LEUKOTRIENE A-4 HYDROLASE"/>
    <property type="match status" value="1"/>
</dbReference>
<keyword evidence="1" id="KW-0479">Metal-binding</keyword>
<dbReference type="SUPFAM" id="SSF55486">
    <property type="entry name" value="Metalloproteases ('zincins'), catalytic domain"/>
    <property type="match status" value="1"/>
</dbReference>
<dbReference type="Proteomes" id="UP000280307">
    <property type="component" value="Unassembled WGS sequence"/>
</dbReference>
<feature type="domain" description="Peptidase M1 membrane alanine aminopeptidase" evidence="2">
    <location>
        <begin position="316"/>
        <end position="423"/>
    </location>
</feature>
<keyword evidence="1" id="KW-0862">Zinc</keyword>
<protein>
    <submittedName>
        <fullName evidence="3">M1 family peptidase</fullName>
    </submittedName>
</protein>
<dbReference type="AlphaFoldDB" id="A0A426U4X7"/>
<evidence type="ECO:0000313" key="3">
    <source>
        <dbReference type="EMBL" id="RRR74987.1"/>
    </source>
</evidence>
<dbReference type="InterPro" id="IPR027268">
    <property type="entry name" value="Peptidase_M4/M1_CTD_sf"/>
</dbReference>
<dbReference type="PANTHER" id="PTHR45726">
    <property type="entry name" value="LEUKOTRIENE A-4 HYDROLASE"/>
    <property type="match status" value="1"/>
</dbReference>